<dbReference type="AlphaFoldDB" id="A0A0A6WY16"/>
<dbReference type="SUPFAM" id="SSF54506">
    <property type="entry name" value="Diaminopimelate epimerase-like"/>
    <property type="match status" value="1"/>
</dbReference>
<evidence type="ECO:0000313" key="3">
    <source>
        <dbReference type="Proteomes" id="UP000054537"/>
    </source>
</evidence>
<dbReference type="InterPro" id="IPR003719">
    <property type="entry name" value="Phenazine_PhzF-like"/>
</dbReference>
<keyword evidence="3" id="KW-1185">Reference proteome</keyword>
<dbReference type="PANTHER" id="PTHR13774">
    <property type="entry name" value="PHENAZINE BIOSYNTHESIS PROTEIN"/>
    <property type="match status" value="1"/>
</dbReference>
<comment type="caution">
    <text evidence="2">The sequence shown here is derived from an EMBL/GenBank/DDBJ whole genome shotgun (WGS) entry which is preliminary data.</text>
</comment>
<accession>A0A0A6WY16</accession>
<dbReference type="RefSeq" id="WP_043533284.1">
    <property type="nucleotide sequence ID" value="NZ_BAABKU010000003.1"/>
</dbReference>
<organism evidence="2 3">
    <name type="scientific">Actinoplanes utahensis</name>
    <dbReference type="NCBI Taxonomy" id="1869"/>
    <lineage>
        <taxon>Bacteria</taxon>
        <taxon>Bacillati</taxon>
        <taxon>Actinomycetota</taxon>
        <taxon>Actinomycetes</taxon>
        <taxon>Micromonosporales</taxon>
        <taxon>Micromonosporaceae</taxon>
        <taxon>Actinoplanes</taxon>
    </lineage>
</organism>
<name>A0A0A6WY16_ACTUT</name>
<dbReference type="Pfam" id="PF02567">
    <property type="entry name" value="PhzC-PhzF"/>
    <property type="match status" value="1"/>
</dbReference>
<protein>
    <submittedName>
        <fullName evidence="2">Phenazine biosynthesis protein PhzF</fullName>
    </submittedName>
</protein>
<dbReference type="Proteomes" id="UP000054537">
    <property type="component" value="Unassembled WGS sequence"/>
</dbReference>
<dbReference type="GO" id="GO:0016853">
    <property type="term" value="F:isomerase activity"/>
    <property type="evidence" value="ECO:0007669"/>
    <property type="project" value="TreeGrafter"/>
</dbReference>
<dbReference type="Gene3D" id="3.10.310.10">
    <property type="entry name" value="Diaminopimelate Epimerase, Chain A, domain 1"/>
    <property type="match status" value="2"/>
</dbReference>
<dbReference type="eggNOG" id="COG0384">
    <property type="taxonomic scope" value="Bacteria"/>
</dbReference>
<proteinExistence type="predicted"/>
<dbReference type="STRING" id="1869.MB27_39945"/>
<dbReference type="GO" id="GO:0005737">
    <property type="term" value="C:cytoplasm"/>
    <property type="evidence" value="ECO:0007669"/>
    <property type="project" value="TreeGrafter"/>
</dbReference>
<evidence type="ECO:0000256" key="1">
    <source>
        <dbReference type="PIRSR" id="PIRSR016184-1"/>
    </source>
</evidence>
<evidence type="ECO:0000313" key="2">
    <source>
        <dbReference type="EMBL" id="KHD72607.1"/>
    </source>
</evidence>
<dbReference type="OrthoDB" id="9788221at2"/>
<dbReference type="EMBL" id="JRTT01000137">
    <property type="protein sequence ID" value="KHD72607.1"/>
    <property type="molecule type" value="Genomic_DNA"/>
</dbReference>
<dbReference type="PIRSF" id="PIRSF016184">
    <property type="entry name" value="PhzC_PhzF"/>
    <property type="match status" value="1"/>
</dbReference>
<sequence length="298" mass="30962">MSTVAYETVDVFTDRPFAGNQLAVVFGGENLATDQMQALTREFNFSETVFLLPPTVPGATYRVRIFTPESEIPFAGHPSVGAAVTGMRHGLFPPGELVQECGAGLLPVTVTAAGTATLTGATPRLGDPLDPAPLLTAAGLTAADYAGDQDAVPRMAGCGLDWVFLPVRREALPRVRIDPRLPDTQGFCDIAVVSWSPDSRNGFTGEAYARVFTAGGAVPEDPATGSAALALGVWLVAGGRLPADGTSTYRIHQGIEMKRPSRLDCTVTATAGAATSATVTGPVQPVAEGRIVVPPFIG</sequence>
<dbReference type="PANTHER" id="PTHR13774:SF32">
    <property type="entry name" value="ANTISENSE-ENHANCING SEQUENCE 1"/>
    <property type="match status" value="1"/>
</dbReference>
<reference evidence="2 3" key="1">
    <citation type="submission" date="2014-10" db="EMBL/GenBank/DDBJ databases">
        <title>Draft genome sequence of Actinoplanes utahensis NRRL 12052.</title>
        <authorList>
            <person name="Velasco-Bucheli B."/>
            <person name="del Cerro C."/>
            <person name="Hormigo D."/>
            <person name="Garcia J.L."/>
            <person name="Acebal C."/>
            <person name="Arroyo M."/>
            <person name="de la Mata I."/>
        </authorList>
    </citation>
    <scope>NUCLEOTIDE SEQUENCE [LARGE SCALE GENOMIC DNA]</scope>
    <source>
        <strain evidence="2 3">NRRL 12052</strain>
    </source>
</reference>
<dbReference type="NCBIfam" id="TIGR00654">
    <property type="entry name" value="PhzF_family"/>
    <property type="match status" value="1"/>
</dbReference>
<feature type="active site" evidence="1">
    <location>
        <position position="47"/>
    </location>
</feature>
<gene>
    <name evidence="2" type="ORF">MB27_39945</name>
</gene>